<accession>A0A5D4M060</accession>
<feature type="domain" description="YvbJ-like NTF2-like" evidence="4">
    <location>
        <begin position="412"/>
        <end position="532"/>
    </location>
</feature>
<evidence type="ECO:0000259" key="2">
    <source>
        <dbReference type="Pfam" id="PF22813"/>
    </source>
</evidence>
<dbReference type="AlphaFoldDB" id="A0A5D4M060"/>
<protein>
    <submittedName>
        <fullName evidence="5">Uncharacterized protein</fullName>
    </submittedName>
</protein>
<dbReference type="InterPro" id="IPR054530">
    <property type="entry name" value="TcaA_4th"/>
</dbReference>
<evidence type="ECO:0000259" key="3">
    <source>
        <dbReference type="Pfam" id="PF22820"/>
    </source>
</evidence>
<feature type="domain" description="TcaA second" evidence="2">
    <location>
        <begin position="161"/>
        <end position="255"/>
    </location>
</feature>
<dbReference type="Pfam" id="PF22813">
    <property type="entry name" value="TcaA_2nd"/>
    <property type="match status" value="1"/>
</dbReference>
<proteinExistence type="predicted"/>
<keyword evidence="1" id="KW-0812">Transmembrane</keyword>
<reference evidence="5 6" key="1">
    <citation type="submission" date="2019-08" db="EMBL/GenBank/DDBJ databases">
        <title>Bacillus genomes from the desert of Cuatro Cienegas, Coahuila.</title>
        <authorList>
            <person name="Olmedo-Alvarez G."/>
        </authorList>
    </citation>
    <scope>NUCLEOTIDE SEQUENCE [LARGE SCALE GENOMIC DNA]</scope>
    <source>
        <strain evidence="5 6">CH128b_4D</strain>
    </source>
</reference>
<dbReference type="Pfam" id="PF25155">
    <property type="entry name" value="NTF2_YvbJ"/>
    <property type="match status" value="1"/>
</dbReference>
<name>A0A5D4M060_9BACI</name>
<dbReference type="RefSeq" id="WP_148955329.1">
    <property type="nucleotide sequence ID" value="NZ_VTEG01000035.1"/>
</dbReference>
<comment type="caution">
    <text evidence="5">The sequence shown here is derived from an EMBL/GenBank/DDBJ whole genome shotgun (WGS) entry which is preliminary data.</text>
</comment>
<gene>
    <name evidence="5" type="ORF">FZC84_22150</name>
</gene>
<keyword evidence="1" id="KW-1133">Transmembrane helix</keyword>
<keyword evidence="1" id="KW-0472">Membrane</keyword>
<dbReference type="InterPro" id="IPR056902">
    <property type="entry name" value="NTF2_YvbJ"/>
</dbReference>
<dbReference type="PANTHER" id="PTHR40038:SF1">
    <property type="entry name" value="MEMBRANE-ASSOCIATED PROTEIN TCAA"/>
    <property type="match status" value="1"/>
</dbReference>
<evidence type="ECO:0000256" key="1">
    <source>
        <dbReference type="SAM" id="Phobius"/>
    </source>
</evidence>
<dbReference type="GO" id="GO:0005886">
    <property type="term" value="C:plasma membrane"/>
    <property type="evidence" value="ECO:0007669"/>
    <property type="project" value="UniProtKB-SubCell"/>
</dbReference>
<feature type="domain" description="TcaA 4th" evidence="3">
    <location>
        <begin position="331"/>
        <end position="401"/>
    </location>
</feature>
<organism evidence="5 6">
    <name type="scientific">Rossellomorea vietnamensis</name>
    <dbReference type="NCBI Taxonomy" id="218284"/>
    <lineage>
        <taxon>Bacteria</taxon>
        <taxon>Bacillati</taxon>
        <taxon>Bacillota</taxon>
        <taxon>Bacilli</taxon>
        <taxon>Bacillales</taxon>
        <taxon>Bacillaceae</taxon>
        <taxon>Rossellomorea</taxon>
    </lineage>
</organism>
<dbReference type="PANTHER" id="PTHR40038">
    <property type="entry name" value="MEMBRANE-ASSOCIATED PROTEIN TCAA"/>
    <property type="match status" value="1"/>
</dbReference>
<dbReference type="EMBL" id="VTEG01000035">
    <property type="protein sequence ID" value="TYR94847.1"/>
    <property type="molecule type" value="Genomic_DNA"/>
</dbReference>
<evidence type="ECO:0000313" key="5">
    <source>
        <dbReference type="EMBL" id="TYR94847.1"/>
    </source>
</evidence>
<sequence>MRYCKQCGSALTEKASFCNNCGEIVSPKKEKPDRRCKSCGKEIGEGLEWCPDCNPPADERKRFCGHCGEKIGEGDQECPICRVTSEQTAYCKSCGTIIASHETFCVLCMQQAPGPGQSVYSPPSTKKRKPRKWFIAVAITAVLMAGGGIYGYFYVQDASSPSHTVEPFIKAVQAQDAAKLSAILKEENPGLKESEVGEFINDLHSHPEVMENALRNMKQQETSLAAGNPFSQPFLFELKQSAEKKWMLIDQYSIDLLPVSFILETDRDARVWINEQEIPPSGTEVRKSADELPGSFNMKAIKDGDYGTFEVTEEMMIWETRKDPIPLYFQEEYVTVTSDAEGAEVFFDGKLYGKIEGADIKIGPVAEGEVITISGKYSYPWGDVFTDDIQAGGSESVDLTFPLNTAAIRTEVIDALVRYNTSYIESITYVDSSLLQNVKGKQLQEMQKTIKNLQQRKITYGGRLDNMIFDGSSFSIEERDGTYFASINVEERYTSSWNDPSDSAAATFIPKKYFFTYYCEYDLSVNEWYVVESKEHKSLIIQDPI</sequence>
<dbReference type="InterPro" id="IPR054529">
    <property type="entry name" value="TcaA_2nd"/>
</dbReference>
<feature type="transmembrane region" description="Helical" evidence="1">
    <location>
        <begin position="133"/>
        <end position="155"/>
    </location>
</feature>
<dbReference type="Proteomes" id="UP000325182">
    <property type="component" value="Unassembled WGS sequence"/>
</dbReference>
<evidence type="ECO:0000259" key="4">
    <source>
        <dbReference type="Pfam" id="PF25155"/>
    </source>
</evidence>
<evidence type="ECO:0000313" key="6">
    <source>
        <dbReference type="Proteomes" id="UP000325182"/>
    </source>
</evidence>
<dbReference type="Pfam" id="PF22820">
    <property type="entry name" value="TcaA_3rd_4th"/>
    <property type="match status" value="1"/>
</dbReference>